<reference evidence="1" key="1">
    <citation type="submission" date="2021-05" db="EMBL/GenBank/DDBJ databases">
        <authorList>
            <person name="Alioto T."/>
            <person name="Alioto T."/>
            <person name="Gomez Garrido J."/>
        </authorList>
    </citation>
    <scope>NUCLEOTIDE SEQUENCE</scope>
</reference>
<name>A0A8D9BXD2_9HEMI</name>
<protein>
    <submittedName>
        <fullName evidence="1">Uncharacterized protein</fullName>
    </submittedName>
</protein>
<sequence length="106" mass="11820">MKLFTIHGTHCIQCAYCFGKGHSFTTGLLKSPCLVLTSTTLTIPSLPGCSFVTRPKGHCKGGENESCLIRTTVPTAMLLDCLFHFSLTCKVFRYSEDHLFQKDWTI</sequence>
<dbReference type="EMBL" id="HBUF01664117">
    <property type="protein sequence ID" value="CAG6789261.1"/>
    <property type="molecule type" value="Transcribed_RNA"/>
</dbReference>
<evidence type="ECO:0000313" key="1">
    <source>
        <dbReference type="EMBL" id="CAG6789261.1"/>
    </source>
</evidence>
<dbReference type="AlphaFoldDB" id="A0A8D9BXD2"/>
<proteinExistence type="predicted"/>
<accession>A0A8D9BXD2</accession>
<organism evidence="1">
    <name type="scientific">Cacopsylla melanoneura</name>
    <dbReference type="NCBI Taxonomy" id="428564"/>
    <lineage>
        <taxon>Eukaryota</taxon>
        <taxon>Metazoa</taxon>
        <taxon>Ecdysozoa</taxon>
        <taxon>Arthropoda</taxon>
        <taxon>Hexapoda</taxon>
        <taxon>Insecta</taxon>
        <taxon>Pterygota</taxon>
        <taxon>Neoptera</taxon>
        <taxon>Paraneoptera</taxon>
        <taxon>Hemiptera</taxon>
        <taxon>Sternorrhyncha</taxon>
        <taxon>Psylloidea</taxon>
        <taxon>Psyllidae</taxon>
        <taxon>Psyllinae</taxon>
        <taxon>Cacopsylla</taxon>
    </lineage>
</organism>